<reference evidence="2" key="2">
    <citation type="journal article" date="2015" name="Data Brief">
        <title>Shoot transcriptome of the giant reed, Arundo donax.</title>
        <authorList>
            <person name="Barrero R.A."/>
            <person name="Guerrero F.D."/>
            <person name="Moolhuijzen P."/>
            <person name="Goolsby J.A."/>
            <person name="Tidwell J."/>
            <person name="Bellgard S.E."/>
            <person name="Bellgard M.I."/>
        </authorList>
    </citation>
    <scope>NUCLEOTIDE SEQUENCE</scope>
    <source>
        <tissue evidence="2">Shoot tissue taken approximately 20 cm above the soil surface</tissue>
    </source>
</reference>
<proteinExistence type="predicted"/>
<sequence length="107" mass="12209">MAPLDARRRRARRARQRDTGPRRREPAKGPDLPVQRHQESEVTKQYLPRRRPAAPPGVRVLVAYCDASRAGAGAQRGRRALGRVVHRRRCRRPWRGGQLCDAVAVFL</sequence>
<evidence type="ECO:0000313" key="2">
    <source>
        <dbReference type="EMBL" id="JAD83152.1"/>
    </source>
</evidence>
<name>A0A0A9DHB5_ARUDO</name>
<reference evidence="2" key="1">
    <citation type="submission" date="2014-09" db="EMBL/GenBank/DDBJ databases">
        <authorList>
            <person name="Magalhaes I.L.F."/>
            <person name="Oliveira U."/>
            <person name="Santos F.R."/>
            <person name="Vidigal T.H.D.A."/>
            <person name="Brescovit A.D."/>
            <person name="Santos A.J."/>
        </authorList>
    </citation>
    <scope>NUCLEOTIDE SEQUENCE</scope>
    <source>
        <tissue evidence="2">Shoot tissue taken approximately 20 cm above the soil surface</tissue>
    </source>
</reference>
<protein>
    <submittedName>
        <fullName evidence="2">Uncharacterized protein</fullName>
    </submittedName>
</protein>
<evidence type="ECO:0000256" key="1">
    <source>
        <dbReference type="SAM" id="MobiDB-lite"/>
    </source>
</evidence>
<feature type="region of interest" description="Disordered" evidence="1">
    <location>
        <begin position="1"/>
        <end position="53"/>
    </location>
</feature>
<dbReference type="AlphaFoldDB" id="A0A0A9DHB5"/>
<dbReference type="EMBL" id="GBRH01214743">
    <property type="protein sequence ID" value="JAD83152.1"/>
    <property type="molecule type" value="Transcribed_RNA"/>
</dbReference>
<accession>A0A0A9DHB5</accession>
<feature type="compositionally biased region" description="Basic and acidic residues" evidence="1">
    <location>
        <begin position="16"/>
        <end position="42"/>
    </location>
</feature>
<organism evidence="2">
    <name type="scientific">Arundo donax</name>
    <name type="common">Giant reed</name>
    <name type="synonym">Donax arundinaceus</name>
    <dbReference type="NCBI Taxonomy" id="35708"/>
    <lineage>
        <taxon>Eukaryota</taxon>
        <taxon>Viridiplantae</taxon>
        <taxon>Streptophyta</taxon>
        <taxon>Embryophyta</taxon>
        <taxon>Tracheophyta</taxon>
        <taxon>Spermatophyta</taxon>
        <taxon>Magnoliopsida</taxon>
        <taxon>Liliopsida</taxon>
        <taxon>Poales</taxon>
        <taxon>Poaceae</taxon>
        <taxon>PACMAD clade</taxon>
        <taxon>Arundinoideae</taxon>
        <taxon>Arundineae</taxon>
        <taxon>Arundo</taxon>
    </lineage>
</organism>